<protein>
    <recommendedName>
        <fullName evidence="4">Helix-turn-helix type 11 domain-containing protein</fullName>
    </recommendedName>
</protein>
<reference evidence="2 3" key="1">
    <citation type="submission" date="2010-12" db="EMBL/GenBank/DDBJ databases">
        <title>The Genome Sequence of Clostridium symbiosum strain WAL-14163.</title>
        <authorList>
            <person name="Earl A."/>
            <person name="Ward D."/>
            <person name="Feldgarden M."/>
            <person name="Gevers D."/>
            <person name="Finegold S.M."/>
            <person name="Summanen P.H."/>
            <person name="Molitoris D.R."/>
            <person name="Vaisanen M.L."/>
            <person name="Daigneault M."/>
            <person name="Young S.K."/>
            <person name="Zeng Q."/>
            <person name="Gargeya S."/>
            <person name="Fitzgerald M."/>
            <person name="Haas B."/>
            <person name="Abouelleil A."/>
            <person name="Alvarado L."/>
            <person name="Arachchi H.M."/>
            <person name="Berlin A."/>
            <person name="Brown A."/>
            <person name="Chapman S.B."/>
            <person name="Chen Z."/>
            <person name="Dunbar C."/>
            <person name="Freedman E."/>
            <person name="Gearin G."/>
            <person name="Gellesch M."/>
            <person name="Goldberg J."/>
            <person name="Griggs A."/>
            <person name="Gujja S."/>
            <person name="Heilman E."/>
            <person name="Heiman D."/>
            <person name="Howarth C."/>
            <person name="Larson L."/>
            <person name="Lui A."/>
            <person name="MacDonald P.J.P."/>
            <person name="Mehta T."/>
            <person name="Montmayeur A."/>
            <person name="Murphy C."/>
            <person name="Neiman D."/>
            <person name="Pearson M."/>
            <person name="Priest M."/>
            <person name="Roberts A."/>
            <person name="Saif S."/>
            <person name="Shea T."/>
            <person name="Shenoy N."/>
            <person name="Sisk P."/>
            <person name="Stolte C."/>
            <person name="Sykes S."/>
            <person name="White J."/>
            <person name="Yandava C."/>
            <person name="Nusbaum C."/>
            <person name="Birren B."/>
        </authorList>
    </citation>
    <scope>NUCLEOTIDE SEQUENCE [LARGE SCALE GENOMIC DNA]</scope>
    <source>
        <strain evidence="2 3">WAL-14163</strain>
    </source>
</reference>
<dbReference type="HOGENOM" id="CLU_046979_2_0_9"/>
<organism evidence="2 3">
    <name type="scientific">Clostridium symbiosum (strain WAL-14163)</name>
    <dbReference type="NCBI Taxonomy" id="742740"/>
    <lineage>
        <taxon>Bacteria</taxon>
        <taxon>Bacillati</taxon>
        <taxon>Bacillota</taxon>
        <taxon>Clostridia</taxon>
        <taxon>Lachnospirales</taxon>
        <taxon>Lachnospiraceae</taxon>
        <taxon>Otoolea</taxon>
    </lineage>
</organism>
<name>E7GLZ7_CLOS6</name>
<evidence type="ECO:0000256" key="1">
    <source>
        <dbReference type="SAM" id="Phobius"/>
    </source>
</evidence>
<keyword evidence="1" id="KW-0472">Membrane</keyword>
<dbReference type="Proteomes" id="UP000002970">
    <property type="component" value="Unassembled WGS sequence"/>
</dbReference>
<dbReference type="eggNOG" id="COG4565">
    <property type="taxonomic scope" value="Bacteria"/>
</dbReference>
<gene>
    <name evidence="2" type="ORF">HMPREF9474_01942</name>
</gene>
<accession>E7GLZ7</accession>
<feature type="transmembrane region" description="Helical" evidence="1">
    <location>
        <begin position="34"/>
        <end position="55"/>
    </location>
</feature>
<sequence length="518" mass="59558">MMHRNGKKTPFRAAQLGIFAKTAKHLAEYIMAELLRLLFTPNVNVFTFFAGWRIIIASQILKGTKMVFKIALLLKEHFRERISSYMSNKPEDVVIDFIPYSTVREVQDIFLSIKDQYDGFFVSGLIPFQAIKILGEKSEDAIIGHASVNVENAYQALLRHIVTEGVENVDLSRVGMDFLDDKKTLKELIREEKFAQAAYKHEAYWSSMQSLEEIEKEEQRVQDFYVKQYEEGKLDLIITYYQSVIERMKDKDIPCYYVYRGEWAFWNSIEELKKSIYIKKFNKSRSAVIHVNTERARDLYKDKYDLFRLELVRMVIQFNQIHFNKAIFKANYDELELYMDCETMEQLTEGFHQCQLLPFLIRELDFPGSVGYGIGDNIYQARLNAINASHFGRSRGKDNIGSFLLDQNESLIFLTADVDSGIGPVFSVRAGSVSEIADKVKLSSETVVRIAEVLNAVESKEITSQDLIDGLGISLRSANKFLSNLEKGGYASICGQKRNGNKGRPINIYHVDLKLKTQ</sequence>
<evidence type="ECO:0008006" key="4">
    <source>
        <dbReference type="Google" id="ProtNLM"/>
    </source>
</evidence>
<proteinExistence type="predicted"/>
<dbReference type="AlphaFoldDB" id="E7GLZ7"/>
<keyword evidence="3" id="KW-1185">Reference proteome</keyword>
<dbReference type="EMBL" id="ADLQ01000046">
    <property type="protein sequence ID" value="EGA94173.1"/>
    <property type="molecule type" value="Genomic_DNA"/>
</dbReference>
<dbReference type="STRING" id="1512.GCA_900049235_02113"/>
<evidence type="ECO:0000313" key="2">
    <source>
        <dbReference type="EMBL" id="EGA94173.1"/>
    </source>
</evidence>
<comment type="caution">
    <text evidence="2">The sequence shown here is derived from an EMBL/GenBank/DDBJ whole genome shotgun (WGS) entry which is preliminary data.</text>
</comment>
<keyword evidence="1" id="KW-0812">Transmembrane</keyword>
<evidence type="ECO:0000313" key="3">
    <source>
        <dbReference type="Proteomes" id="UP000002970"/>
    </source>
</evidence>
<keyword evidence="1" id="KW-1133">Transmembrane helix</keyword>